<gene>
    <name evidence="4" type="ORF">GCM10022278_21590</name>
</gene>
<accession>A0ABP7PCP1</accession>
<proteinExistence type="predicted"/>
<dbReference type="Proteomes" id="UP001501337">
    <property type="component" value="Unassembled WGS sequence"/>
</dbReference>
<comment type="subcellular location">
    <subcellularLocation>
        <location evidence="1">Cell envelope</location>
    </subcellularLocation>
</comment>
<keyword evidence="5" id="KW-1185">Reference proteome</keyword>
<evidence type="ECO:0000256" key="1">
    <source>
        <dbReference type="ARBA" id="ARBA00004196"/>
    </source>
</evidence>
<sequence length="360" mass="38766">MILLCPLSLKVAAAQVATQQATPESIQRYLNEAYGQVQESARALEQSTAKHCSAASGTGQAATAAQQTLQRSFESLAMNWSRVSFIRIGPYREDHVGQRIQFWPDKRGSGERQIQQALMSQPETLLQADSLQQQSVALQGLPAFEAVLEQLNRPAAMSPDAGKAAFYCNYLGSLADGMVATTAQLSEHMSEGSEALKALTFSQWMEVIRGGLQISGEMKLGAIEQSMRTQLEQLGGSTTPERLELTRKVPFSRAHLALASVGAEIHGIDTLLESAPIKGLLQDNEAGYVASIRFQLTQAEQAVKTLAGLEGRAVTAGELEEAIDTVDYASGMLAQASRDLMTQLYPALGLARGFNSMDGD</sequence>
<organism evidence="4 5">
    <name type="scientific">Allohahella marinimesophila</name>
    <dbReference type="NCBI Taxonomy" id="1054972"/>
    <lineage>
        <taxon>Bacteria</taxon>
        <taxon>Pseudomonadati</taxon>
        <taxon>Pseudomonadota</taxon>
        <taxon>Gammaproteobacteria</taxon>
        <taxon>Oceanospirillales</taxon>
        <taxon>Hahellaceae</taxon>
        <taxon>Allohahella</taxon>
    </lineage>
</organism>
<dbReference type="Gene3D" id="1.20.1420.20">
    <property type="entry name" value="M75 peptidase, HXXE motif"/>
    <property type="match status" value="1"/>
</dbReference>
<dbReference type="InterPro" id="IPR038352">
    <property type="entry name" value="Imelysin_sf"/>
</dbReference>
<protein>
    <submittedName>
        <fullName evidence="4">Imelysin family protein</fullName>
    </submittedName>
</protein>
<evidence type="ECO:0000256" key="2">
    <source>
        <dbReference type="ARBA" id="ARBA00022729"/>
    </source>
</evidence>
<dbReference type="InterPro" id="IPR018976">
    <property type="entry name" value="Imelysin-like"/>
</dbReference>
<name>A0ABP7PCP1_9GAMM</name>
<dbReference type="InterPro" id="IPR034984">
    <property type="entry name" value="Imelysin-like_IPPA"/>
</dbReference>
<dbReference type="EMBL" id="BAABBO010000009">
    <property type="protein sequence ID" value="GAA3963463.1"/>
    <property type="molecule type" value="Genomic_DNA"/>
</dbReference>
<evidence type="ECO:0000313" key="5">
    <source>
        <dbReference type="Proteomes" id="UP001501337"/>
    </source>
</evidence>
<evidence type="ECO:0000259" key="3">
    <source>
        <dbReference type="Pfam" id="PF09375"/>
    </source>
</evidence>
<evidence type="ECO:0000313" key="4">
    <source>
        <dbReference type="EMBL" id="GAA3963463.1"/>
    </source>
</evidence>
<reference evidence="5" key="1">
    <citation type="journal article" date="2019" name="Int. J. Syst. Evol. Microbiol.">
        <title>The Global Catalogue of Microorganisms (GCM) 10K type strain sequencing project: providing services to taxonomists for standard genome sequencing and annotation.</title>
        <authorList>
            <consortium name="The Broad Institute Genomics Platform"/>
            <consortium name="The Broad Institute Genome Sequencing Center for Infectious Disease"/>
            <person name="Wu L."/>
            <person name="Ma J."/>
        </authorList>
    </citation>
    <scope>NUCLEOTIDE SEQUENCE [LARGE SCALE GENOMIC DNA]</scope>
    <source>
        <strain evidence="5">JCM 17555</strain>
    </source>
</reference>
<feature type="domain" description="Imelysin-like" evidence="3">
    <location>
        <begin position="33"/>
        <end position="322"/>
    </location>
</feature>
<keyword evidence="2" id="KW-0732">Signal</keyword>
<dbReference type="CDD" id="cd14659">
    <property type="entry name" value="Imelysin-like_IPPA"/>
    <property type="match status" value="1"/>
</dbReference>
<dbReference type="Pfam" id="PF09375">
    <property type="entry name" value="Peptidase_M75"/>
    <property type="match status" value="1"/>
</dbReference>
<comment type="caution">
    <text evidence="4">The sequence shown here is derived from an EMBL/GenBank/DDBJ whole genome shotgun (WGS) entry which is preliminary data.</text>
</comment>